<evidence type="ECO:0000259" key="1">
    <source>
        <dbReference type="Pfam" id="PF02543"/>
    </source>
</evidence>
<accession>A0A7Y4LZH4</accession>
<organism evidence="2 3">
    <name type="scientific">Bradyrhizobium australiense</name>
    <dbReference type="NCBI Taxonomy" id="2721161"/>
    <lineage>
        <taxon>Bacteria</taxon>
        <taxon>Pseudomonadati</taxon>
        <taxon>Pseudomonadota</taxon>
        <taxon>Alphaproteobacteria</taxon>
        <taxon>Hyphomicrobiales</taxon>
        <taxon>Nitrobacteraceae</taxon>
        <taxon>Bradyrhizobium</taxon>
    </lineage>
</organism>
<dbReference type="Proteomes" id="UP000544122">
    <property type="component" value="Unassembled WGS sequence"/>
</dbReference>
<dbReference type="GO" id="GO:0003824">
    <property type="term" value="F:catalytic activity"/>
    <property type="evidence" value="ECO:0007669"/>
    <property type="project" value="InterPro"/>
</dbReference>
<evidence type="ECO:0000313" key="3">
    <source>
        <dbReference type="Proteomes" id="UP000544122"/>
    </source>
</evidence>
<feature type="domain" description="Carbamoyltransferase" evidence="1">
    <location>
        <begin position="4"/>
        <end position="100"/>
    </location>
</feature>
<protein>
    <submittedName>
        <fullName evidence="2">Nodulation protein NodU</fullName>
    </submittedName>
</protein>
<gene>
    <name evidence="2" type="ORF">HCN58_35230</name>
</gene>
<evidence type="ECO:0000313" key="2">
    <source>
        <dbReference type="EMBL" id="NOJ44657.1"/>
    </source>
</evidence>
<keyword evidence="3" id="KW-1185">Reference proteome</keyword>
<proteinExistence type="predicted"/>
<dbReference type="InterPro" id="IPR003696">
    <property type="entry name" value="Carbtransf_dom"/>
</dbReference>
<dbReference type="RefSeq" id="WP_283814705.1">
    <property type="nucleotide sequence ID" value="NZ_JAAVLX010000031.1"/>
</dbReference>
<dbReference type="EMBL" id="JAAVLX010000031">
    <property type="protein sequence ID" value="NOJ44657.1"/>
    <property type="molecule type" value="Genomic_DNA"/>
</dbReference>
<name>A0A7Y4LZH4_9BRAD</name>
<feature type="non-terminal residue" evidence="2">
    <location>
        <position position="102"/>
    </location>
</feature>
<dbReference type="Gene3D" id="3.30.420.40">
    <property type="match status" value="1"/>
</dbReference>
<comment type="caution">
    <text evidence="2">The sequence shown here is derived from an EMBL/GenBank/DDBJ whole genome shotgun (WGS) entry which is preliminary data.</text>
</comment>
<sequence length="102" mass="11434">MLTCGIKLRHDGAIALVEDGRLIFCVEQEKRGNNYRYQAIDNLDAIVAVLAEHGLDPRDVDQFVVDGGWWREGFQVLSGAEPVTLKWASYAERDAEGLLDSR</sequence>
<reference evidence="2 3" key="1">
    <citation type="submission" date="2020-03" db="EMBL/GenBank/DDBJ databases">
        <title>Bradyrhizobium diversity isolated from nodules of Indigofera sp.</title>
        <authorList>
            <person name="Klepa M."/>
            <person name="Helene L."/>
            <person name="Hungria M."/>
        </authorList>
    </citation>
    <scope>NUCLEOTIDE SEQUENCE [LARGE SCALE GENOMIC DNA]</scope>
    <source>
        <strain evidence="2 3">WSM 1791</strain>
    </source>
</reference>
<dbReference type="Pfam" id="PF02543">
    <property type="entry name" value="Carbam_trans_N"/>
    <property type="match status" value="1"/>
</dbReference>
<dbReference type="AlphaFoldDB" id="A0A7Y4LZH4"/>